<dbReference type="OrthoDB" id="9816227at2"/>
<protein>
    <submittedName>
        <fullName evidence="2">RNA polymerase sigma factor</fullName>
    </submittedName>
</protein>
<dbReference type="InterPro" id="IPR013324">
    <property type="entry name" value="RNA_pol_sigma_r3/r4-like"/>
</dbReference>
<gene>
    <name evidence="2" type="ORF">CLVI_00790</name>
</gene>
<feature type="domain" description="RNA polymerase sigma-70 region 4" evidence="1">
    <location>
        <begin position="80"/>
        <end position="128"/>
    </location>
</feature>
<dbReference type="InterPro" id="IPR036388">
    <property type="entry name" value="WH-like_DNA-bd_sf"/>
</dbReference>
<dbReference type="RefSeq" id="WP_106058136.1">
    <property type="nucleotide sequence ID" value="NZ_PVXQ01000001.1"/>
</dbReference>
<dbReference type="SUPFAM" id="SSF88659">
    <property type="entry name" value="Sigma3 and sigma4 domains of RNA polymerase sigma factors"/>
    <property type="match status" value="1"/>
</dbReference>
<dbReference type="InterPro" id="IPR007630">
    <property type="entry name" value="RNA_pol_sigma70_r4"/>
</dbReference>
<accession>A0A2T0BKZ5</accession>
<sequence length="131" mass="15435">MNIKYEFVTGEIVEIEVSNNIAELNIEIEKITYNSNQKERRRHYSLDDMQGHGLQFEDTEVDIVTIVEKRERDALLRNELDKLLPQQNQLIKKVFFQGMTIIEIARTEGVSEAAIRNRLNKIYKKLRKTLV</sequence>
<name>A0A2T0BKZ5_9CLOT</name>
<dbReference type="Pfam" id="PF04545">
    <property type="entry name" value="Sigma70_r4"/>
    <property type="match status" value="1"/>
</dbReference>
<keyword evidence="3" id="KW-1185">Reference proteome</keyword>
<organism evidence="2 3">
    <name type="scientific">Clostridium vincentii</name>
    <dbReference type="NCBI Taxonomy" id="52704"/>
    <lineage>
        <taxon>Bacteria</taxon>
        <taxon>Bacillati</taxon>
        <taxon>Bacillota</taxon>
        <taxon>Clostridia</taxon>
        <taxon>Eubacteriales</taxon>
        <taxon>Clostridiaceae</taxon>
        <taxon>Clostridium</taxon>
    </lineage>
</organism>
<dbReference type="GO" id="GO:0003700">
    <property type="term" value="F:DNA-binding transcription factor activity"/>
    <property type="evidence" value="ECO:0007669"/>
    <property type="project" value="InterPro"/>
</dbReference>
<dbReference type="AlphaFoldDB" id="A0A2T0BKZ5"/>
<dbReference type="Proteomes" id="UP000239471">
    <property type="component" value="Unassembled WGS sequence"/>
</dbReference>
<reference evidence="2 3" key="1">
    <citation type="submission" date="2018-03" db="EMBL/GenBank/DDBJ databases">
        <title>Genome sequence of Clostridium vincentii DSM 10228.</title>
        <authorList>
            <person name="Poehlein A."/>
            <person name="Daniel R."/>
        </authorList>
    </citation>
    <scope>NUCLEOTIDE SEQUENCE [LARGE SCALE GENOMIC DNA]</scope>
    <source>
        <strain evidence="2 3">DSM 10228</strain>
    </source>
</reference>
<evidence type="ECO:0000259" key="1">
    <source>
        <dbReference type="Pfam" id="PF04545"/>
    </source>
</evidence>
<dbReference type="GO" id="GO:0006352">
    <property type="term" value="P:DNA-templated transcription initiation"/>
    <property type="evidence" value="ECO:0007669"/>
    <property type="project" value="InterPro"/>
</dbReference>
<comment type="caution">
    <text evidence="2">The sequence shown here is derived from an EMBL/GenBank/DDBJ whole genome shotgun (WGS) entry which is preliminary data.</text>
</comment>
<evidence type="ECO:0000313" key="3">
    <source>
        <dbReference type="Proteomes" id="UP000239471"/>
    </source>
</evidence>
<dbReference type="Gene3D" id="1.10.10.10">
    <property type="entry name" value="Winged helix-like DNA-binding domain superfamily/Winged helix DNA-binding domain"/>
    <property type="match status" value="1"/>
</dbReference>
<evidence type="ECO:0000313" key="2">
    <source>
        <dbReference type="EMBL" id="PRR84556.1"/>
    </source>
</evidence>
<proteinExistence type="predicted"/>
<dbReference type="EMBL" id="PVXQ01000001">
    <property type="protein sequence ID" value="PRR84556.1"/>
    <property type="molecule type" value="Genomic_DNA"/>
</dbReference>